<accession>A0ABS2PIC0</accession>
<evidence type="ECO:0000256" key="1">
    <source>
        <dbReference type="SAM" id="Phobius"/>
    </source>
</evidence>
<dbReference type="SUPFAM" id="SSF53955">
    <property type="entry name" value="Lysozyme-like"/>
    <property type="match status" value="1"/>
</dbReference>
<dbReference type="CDD" id="cd13399">
    <property type="entry name" value="Slt35-like"/>
    <property type="match status" value="1"/>
</dbReference>
<evidence type="ECO:0000313" key="3">
    <source>
        <dbReference type="EMBL" id="MBM7635184.1"/>
    </source>
</evidence>
<feature type="domain" description="Transglycosylase SLT" evidence="2">
    <location>
        <begin position="67"/>
        <end position="113"/>
    </location>
</feature>
<dbReference type="Proteomes" id="UP000741863">
    <property type="component" value="Unassembled WGS sequence"/>
</dbReference>
<keyword evidence="1" id="KW-0472">Membrane</keyword>
<reference evidence="3 4" key="1">
    <citation type="submission" date="2021-01" db="EMBL/GenBank/DDBJ databases">
        <title>Genomic Encyclopedia of Type Strains, Phase IV (KMG-IV): sequencing the most valuable type-strain genomes for metagenomic binning, comparative biology and taxonomic classification.</title>
        <authorList>
            <person name="Goeker M."/>
        </authorList>
    </citation>
    <scope>NUCLEOTIDE SEQUENCE [LARGE SCALE GENOMIC DNA]</scope>
    <source>
        <strain evidence="3 4">DSM 25540</strain>
    </source>
</reference>
<gene>
    <name evidence="3" type="ORF">JOD17_004333</name>
</gene>
<evidence type="ECO:0000313" key="4">
    <source>
        <dbReference type="Proteomes" id="UP000741863"/>
    </source>
</evidence>
<dbReference type="RefSeq" id="WP_204699889.1">
    <property type="nucleotide sequence ID" value="NZ_JAFBEC010000029.1"/>
</dbReference>
<dbReference type="InterPro" id="IPR023346">
    <property type="entry name" value="Lysozyme-like_dom_sf"/>
</dbReference>
<dbReference type="InterPro" id="IPR008258">
    <property type="entry name" value="Transglycosylase_SLT_dom_1"/>
</dbReference>
<dbReference type="EMBL" id="JAFBEC010000029">
    <property type="protein sequence ID" value="MBM7635184.1"/>
    <property type="molecule type" value="Genomic_DNA"/>
</dbReference>
<comment type="caution">
    <text evidence="3">The sequence shown here is derived from an EMBL/GenBank/DDBJ whole genome shotgun (WGS) entry which is preliminary data.</text>
</comment>
<feature type="transmembrane region" description="Helical" evidence="1">
    <location>
        <begin position="12"/>
        <end position="34"/>
    </location>
</feature>
<dbReference type="Pfam" id="PF01464">
    <property type="entry name" value="SLT"/>
    <property type="match status" value="1"/>
</dbReference>
<keyword evidence="1" id="KW-1133">Transmembrane helix</keyword>
<keyword evidence="4" id="KW-1185">Reference proteome</keyword>
<name>A0ABS2PIC0_9BACL</name>
<keyword evidence="1" id="KW-0812">Transmembrane</keyword>
<proteinExistence type="predicted"/>
<sequence length="220" mass="24478">MGKAKQKKKRKLFGCLFASVFFIAAIGIGAFYLVSSMFTENELDKLLNGRLSGIANNEIPAEYMPIYQEAADKYDIPWELLAAVHRVETRFSTMDPMISPAGAEGPMQFMPCTWFGWSHPTCEGNGAGAIPNEELTDPDLIAEHGGYGMDVRDKGVADPWNHEDAIFAAARYLSSNGADDGDIEEALFAYNRADWYVEEVISFVDVYNNGYEVIEHNEKP</sequence>
<protein>
    <recommendedName>
        <fullName evidence="2">Transglycosylase SLT domain-containing protein</fullName>
    </recommendedName>
</protein>
<evidence type="ECO:0000259" key="2">
    <source>
        <dbReference type="Pfam" id="PF01464"/>
    </source>
</evidence>
<dbReference type="Gene3D" id="1.10.530.10">
    <property type="match status" value="1"/>
</dbReference>
<organism evidence="3 4">
    <name type="scientific">Geomicrobium sediminis</name>
    <dbReference type="NCBI Taxonomy" id="1347788"/>
    <lineage>
        <taxon>Bacteria</taxon>
        <taxon>Bacillati</taxon>
        <taxon>Bacillota</taxon>
        <taxon>Bacilli</taxon>
        <taxon>Bacillales</taxon>
        <taxon>Geomicrobium</taxon>
    </lineage>
</organism>